<dbReference type="PANTHER" id="PTHR20995">
    <property type="entry name" value="F-BOX/WD REPEAT-CONTAINING PROTEIN 5"/>
    <property type="match status" value="1"/>
</dbReference>
<dbReference type="InterPro" id="IPR015943">
    <property type="entry name" value="WD40/YVTN_repeat-like_dom_sf"/>
</dbReference>
<dbReference type="PROSITE" id="PS50294">
    <property type="entry name" value="WD_REPEATS_REGION"/>
    <property type="match status" value="1"/>
</dbReference>
<proteinExistence type="predicted"/>
<dbReference type="Pfam" id="PF00400">
    <property type="entry name" value="WD40"/>
    <property type="match status" value="1"/>
</dbReference>
<organism evidence="2 3">
    <name type="scientific">Potamilus streckersoni</name>
    <dbReference type="NCBI Taxonomy" id="2493646"/>
    <lineage>
        <taxon>Eukaryota</taxon>
        <taxon>Metazoa</taxon>
        <taxon>Spiralia</taxon>
        <taxon>Lophotrochozoa</taxon>
        <taxon>Mollusca</taxon>
        <taxon>Bivalvia</taxon>
        <taxon>Autobranchia</taxon>
        <taxon>Heteroconchia</taxon>
        <taxon>Palaeoheterodonta</taxon>
        <taxon>Unionida</taxon>
        <taxon>Unionoidea</taxon>
        <taxon>Unionidae</taxon>
        <taxon>Ambleminae</taxon>
        <taxon>Lampsilini</taxon>
        <taxon>Potamilus</taxon>
    </lineage>
</organism>
<dbReference type="InterPro" id="IPR042508">
    <property type="entry name" value="FBXW5"/>
</dbReference>
<dbReference type="EMBL" id="JAEAOA010001086">
    <property type="protein sequence ID" value="KAK3586731.1"/>
    <property type="molecule type" value="Genomic_DNA"/>
</dbReference>
<comment type="caution">
    <text evidence="2">The sequence shown here is derived from an EMBL/GenBank/DDBJ whole genome shotgun (WGS) entry which is preliminary data.</text>
</comment>
<evidence type="ECO:0000313" key="3">
    <source>
        <dbReference type="Proteomes" id="UP001195483"/>
    </source>
</evidence>
<dbReference type="SUPFAM" id="SSF50998">
    <property type="entry name" value="Quinoprotein alcohol dehydrogenase-like"/>
    <property type="match status" value="1"/>
</dbReference>
<gene>
    <name evidence="2" type="ORF">CHS0354_017530</name>
</gene>
<sequence>MCLSPDHRYLYVNSRPWEKESEKENPIHLPALAHEIEIHIIDLVNLKELGKMQSSQKALMPGKSYIEIDLDVSQEYVASGAEDKHGYLWDRHYGICINKFPHSDIVNSVAFNPADPEMLVTVSDDCSIKVWRSLNREKKLKNTATRAAREAADTPTV</sequence>
<keyword evidence="1" id="KW-0853">WD repeat</keyword>
<dbReference type="GO" id="GO:0019005">
    <property type="term" value="C:SCF ubiquitin ligase complex"/>
    <property type="evidence" value="ECO:0007669"/>
    <property type="project" value="InterPro"/>
</dbReference>
<reference evidence="2" key="1">
    <citation type="journal article" date="2021" name="Genome Biol. Evol.">
        <title>A High-Quality Reference Genome for a Parasitic Bivalve with Doubly Uniparental Inheritance (Bivalvia: Unionida).</title>
        <authorList>
            <person name="Smith C.H."/>
        </authorList>
    </citation>
    <scope>NUCLEOTIDE SEQUENCE</scope>
    <source>
        <strain evidence="2">CHS0354</strain>
    </source>
</reference>
<dbReference type="GO" id="GO:0080008">
    <property type="term" value="C:Cul4-RING E3 ubiquitin ligase complex"/>
    <property type="evidence" value="ECO:0007669"/>
    <property type="project" value="InterPro"/>
</dbReference>
<dbReference type="SMART" id="SM00320">
    <property type="entry name" value="WD40"/>
    <property type="match status" value="2"/>
</dbReference>
<dbReference type="GO" id="GO:0016567">
    <property type="term" value="P:protein ubiquitination"/>
    <property type="evidence" value="ECO:0007669"/>
    <property type="project" value="InterPro"/>
</dbReference>
<reference evidence="2" key="3">
    <citation type="submission" date="2023-05" db="EMBL/GenBank/DDBJ databases">
        <authorList>
            <person name="Smith C.H."/>
        </authorList>
    </citation>
    <scope>NUCLEOTIDE SEQUENCE</scope>
    <source>
        <strain evidence="2">CHS0354</strain>
        <tissue evidence="2">Mantle</tissue>
    </source>
</reference>
<dbReference type="InterPro" id="IPR011047">
    <property type="entry name" value="Quinoprotein_ADH-like_sf"/>
</dbReference>
<accession>A0AAE0S7E1</accession>
<dbReference type="Gene3D" id="2.130.10.10">
    <property type="entry name" value="YVTN repeat-like/Quinoprotein amine dehydrogenase"/>
    <property type="match status" value="1"/>
</dbReference>
<dbReference type="PANTHER" id="PTHR20995:SF17">
    <property type="entry name" value="F-BOX_WD REPEAT-CONTAINING PROTEIN 5"/>
    <property type="match status" value="1"/>
</dbReference>
<dbReference type="Proteomes" id="UP001195483">
    <property type="component" value="Unassembled WGS sequence"/>
</dbReference>
<protein>
    <submittedName>
        <fullName evidence="2">Uncharacterized protein</fullName>
    </submittedName>
</protein>
<dbReference type="AlphaFoldDB" id="A0AAE0S7E1"/>
<feature type="repeat" description="WD" evidence="1">
    <location>
        <begin position="99"/>
        <end position="131"/>
    </location>
</feature>
<dbReference type="PROSITE" id="PS50082">
    <property type="entry name" value="WD_REPEATS_2"/>
    <property type="match status" value="1"/>
</dbReference>
<name>A0AAE0S7E1_9BIVA</name>
<evidence type="ECO:0000313" key="2">
    <source>
        <dbReference type="EMBL" id="KAK3586731.1"/>
    </source>
</evidence>
<evidence type="ECO:0000256" key="1">
    <source>
        <dbReference type="PROSITE-ProRule" id="PRU00221"/>
    </source>
</evidence>
<dbReference type="InterPro" id="IPR001680">
    <property type="entry name" value="WD40_rpt"/>
</dbReference>
<keyword evidence="3" id="KW-1185">Reference proteome</keyword>
<reference evidence="2" key="2">
    <citation type="journal article" date="2021" name="Genome Biol. Evol.">
        <title>Developing a high-quality reference genome for a parasitic bivalve with doubly uniparental inheritance (Bivalvia: Unionida).</title>
        <authorList>
            <person name="Smith C.H."/>
        </authorList>
    </citation>
    <scope>NUCLEOTIDE SEQUENCE</scope>
    <source>
        <strain evidence="2">CHS0354</strain>
        <tissue evidence="2">Mantle</tissue>
    </source>
</reference>